<dbReference type="Proteomes" id="UP000823561">
    <property type="component" value="Chromosome 7"/>
</dbReference>
<dbReference type="AlphaFoldDB" id="A0AAV6GU38"/>
<reference evidence="2" key="1">
    <citation type="submission" date="2020-10" db="EMBL/GenBank/DDBJ databases">
        <title>Chromosome-scale genome assembly of the Allis shad, Alosa alosa.</title>
        <authorList>
            <person name="Margot Z."/>
            <person name="Christophe K."/>
            <person name="Cabau C."/>
            <person name="Louis A."/>
            <person name="Berthelot C."/>
            <person name="Parey E."/>
            <person name="Roest Crollius H."/>
            <person name="Montfort J."/>
            <person name="Robinson-Rechavi M."/>
            <person name="Bucao C."/>
            <person name="Bouchez O."/>
            <person name="Gislard M."/>
            <person name="Lluch J."/>
            <person name="Milhes M."/>
            <person name="Lampietro C."/>
            <person name="Lopez Roques C."/>
            <person name="Donnadieu C."/>
            <person name="Braasch I."/>
            <person name="Desvignes T."/>
            <person name="Postlethwait J."/>
            <person name="Bobe J."/>
            <person name="Guiguen Y."/>
        </authorList>
    </citation>
    <scope>NUCLEOTIDE SEQUENCE</scope>
    <source>
        <strain evidence="2">M-15738</strain>
        <tissue evidence="2">Blood</tissue>
    </source>
</reference>
<proteinExistence type="predicted"/>
<gene>
    <name evidence="2" type="ORF">AALO_G00094280</name>
</gene>
<evidence type="ECO:0000313" key="2">
    <source>
        <dbReference type="EMBL" id="KAG5278019.1"/>
    </source>
</evidence>
<organism evidence="2 3">
    <name type="scientific">Alosa alosa</name>
    <name type="common">allis shad</name>
    <dbReference type="NCBI Taxonomy" id="278164"/>
    <lineage>
        <taxon>Eukaryota</taxon>
        <taxon>Metazoa</taxon>
        <taxon>Chordata</taxon>
        <taxon>Craniata</taxon>
        <taxon>Vertebrata</taxon>
        <taxon>Euteleostomi</taxon>
        <taxon>Actinopterygii</taxon>
        <taxon>Neopterygii</taxon>
        <taxon>Teleostei</taxon>
        <taxon>Clupei</taxon>
        <taxon>Clupeiformes</taxon>
        <taxon>Clupeoidei</taxon>
        <taxon>Clupeidae</taxon>
        <taxon>Alosa</taxon>
    </lineage>
</organism>
<keyword evidence="3" id="KW-1185">Reference proteome</keyword>
<sequence>RLHLLKEEPNHFFCLPVLSNDHVSLSLFLSFSLLSLSLSLSLLLTQDTFDVRIMMAKSVKHTVNFLEVKENDLHRIEIPFKFHMMQSGLVHGLAFWFDVAFMGSV</sequence>
<dbReference type="EMBL" id="JADWDJ010000007">
    <property type="protein sequence ID" value="KAG5278019.1"/>
    <property type="molecule type" value="Genomic_DNA"/>
</dbReference>
<feature type="transmembrane region" description="Helical" evidence="1">
    <location>
        <begin position="25"/>
        <end position="45"/>
    </location>
</feature>
<keyword evidence="1" id="KW-0472">Membrane</keyword>
<keyword evidence="1" id="KW-0812">Transmembrane</keyword>
<accession>A0AAV6GU38</accession>
<evidence type="ECO:0000256" key="1">
    <source>
        <dbReference type="SAM" id="Phobius"/>
    </source>
</evidence>
<protein>
    <submittedName>
        <fullName evidence="2">Uncharacterized protein</fullName>
    </submittedName>
</protein>
<name>A0AAV6GU38_9TELE</name>
<evidence type="ECO:0000313" key="3">
    <source>
        <dbReference type="Proteomes" id="UP000823561"/>
    </source>
</evidence>
<keyword evidence="1" id="KW-1133">Transmembrane helix</keyword>
<feature type="non-terminal residue" evidence="2">
    <location>
        <position position="1"/>
    </location>
</feature>
<comment type="caution">
    <text evidence="2">The sequence shown here is derived from an EMBL/GenBank/DDBJ whole genome shotgun (WGS) entry which is preliminary data.</text>
</comment>
<dbReference type="Gene3D" id="2.70.160.11">
    <property type="entry name" value="Hnrnp arginine n-methyltransferase1"/>
    <property type="match status" value="1"/>
</dbReference>